<dbReference type="PANTHER" id="PTHR43409">
    <property type="entry name" value="ANAEROBIC MAGNESIUM-PROTOPORPHYRIN IX MONOMETHYL ESTER CYCLASE-RELATED"/>
    <property type="match status" value="1"/>
</dbReference>
<dbReference type="GO" id="GO:0003824">
    <property type="term" value="F:catalytic activity"/>
    <property type="evidence" value="ECO:0007669"/>
    <property type="project" value="InterPro"/>
</dbReference>
<evidence type="ECO:0000256" key="3">
    <source>
        <dbReference type="ARBA" id="ARBA00022723"/>
    </source>
</evidence>
<keyword evidence="4" id="KW-0408">Iron</keyword>
<dbReference type="Gene3D" id="3.80.30.20">
    <property type="entry name" value="tm_1862 like domain"/>
    <property type="match status" value="1"/>
</dbReference>
<dbReference type="AlphaFoldDB" id="X1K4U5"/>
<organism evidence="7">
    <name type="scientific">marine sediment metagenome</name>
    <dbReference type="NCBI Taxonomy" id="412755"/>
    <lineage>
        <taxon>unclassified sequences</taxon>
        <taxon>metagenomes</taxon>
        <taxon>ecological metagenomes</taxon>
    </lineage>
</organism>
<keyword evidence="5" id="KW-0411">Iron-sulfur</keyword>
<dbReference type="GO" id="GO:0051536">
    <property type="term" value="F:iron-sulfur cluster binding"/>
    <property type="evidence" value="ECO:0007669"/>
    <property type="project" value="UniProtKB-KW"/>
</dbReference>
<dbReference type="InterPro" id="IPR023404">
    <property type="entry name" value="rSAM_horseshoe"/>
</dbReference>
<dbReference type="GO" id="GO:0046872">
    <property type="term" value="F:metal ion binding"/>
    <property type="evidence" value="ECO:0007669"/>
    <property type="project" value="UniProtKB-KW"/>
</dbReference>
<proteinExistence type="predicted"/>
<comment type="caution">
    <text evidence="7">The sequence shown here is derived from an EMBL/GenBank/DDBJ whole genome shotgun (WGS) entry which is preliminary data.</text>
</comment>
<gene>
    <name evidence="7" type="ORF">S03H2_65906</name>
</gene>
<dbReference type="Pfam" id="PF04055">
    <property type="entry name" value="Radical_SAM"/>
    <property type="match status" value="1"/>
</dbReference>
<accession>X1K4U5</accession>
<feature type="non-terminal residue" evidence="7">
    <location>
        <position position="66"/>
    </location>
</feature>
<evidence type="ECO:0000256" key="1">
    <source>
        <dbReference type="ARBA" id="ARBA00001966"/>
    </source>
</evidence>
<dbReference type="InterPro" id="IPR007197">
    <property type="entry name" value="rSAM"/>
</dbReference>
<keyword evidence="2" id="KW-0949">S-adenosyl-L-methionine</keyword>
<feature type="domain" description="Radical SAM core" evidence="6">
    <location>
        <begin position="7"/>
        <end position="66"/>
    </location>
</feature>
<sequence>MRDFTIDIEWQCSTRVDTVTEEVLGKMKNAGCYAITFGIESGSQRVLDEIRKGINLEQVKNVVEKA</sequence>
<dbReference type="InterPro" id="IPR058240">
    <property type="entry name" value="rSAM_sf"/>
</dbReference>
<keyword evidence="3" id="KW-0479">Metal-binding</keyword>
<name>X1K4U5_9ZZZZ</name>
<evidence type="ECO:0000256" key="4">
    <source>
        <dbReference type="ARBA" id="ARBA00023004"/>
    </source>
</evidence>
<evidence type="ECO:0000259" key="6">
    <source>
        <dbReference type="Pfam" id="PF04055"/>
    </source>
</evidence>
<protein>
    <recommendedName>
        <fullName evidence="6">Radical SAM core domain-containing protein</fullName>
    </recommendedName>
</protein>
<evidence type="ECO:0000256" key="2">
    <source>
        <dbReference type="ARBA" id="ARBA00022691"/>
    </source>
</evidence>
<dbReference type="InterPro" id="IPR051198">
    <property type="entry name" value="BchE-like"/>
</dbReference>
<dbReference type="PANTHER" id="PTHR43409:SF7">
    <property type="entry name" value="BLL1977 PROTEIN"/>
    <property type="match status" value="1"/>
</dbReference>
<reference evidence="7" key="1">
    <citation type="journal article" date="2014" name="Front. Microbiol.">
        <title>High frequency of phylogenetically diverse reductive dehalogenase-homologous genes in deep subseafloor sedimentary metagenomes.</title>
        <authorList>
            <person name="Kawai M."/>
            <person name="Futagami T."/>
            <person name="Toyoda A."/>
            <person name="Takaki Y."/>
            <person name="Nishi S."/>
            <person name="Hori S."/>
            <person name="Arai W."/>
            <person name="Tsubouchi T."/>
            <person name="Morono Y."/>
            <person name="Uchiyama I."/>
            <person name="Ito T."/>
            <person name="Fujiyama A."/>
            <person name="Inagaki F."/>
            <person name="Takami H."/>
        </authorList>
    </citation>
    <scope>NUCLEOTIDE SEQUENCE</scope>
    <source>
        <strain evidence="7">Expedition CK06-06</strain>
    </source>
</reference>
<dbReference type="SUPFAM" id="SSF102114">
    <property type="entry name" value="Radical SAM enzymes"/>
    <property type="match status" value="1"/>
</dbReference>
<evidence type="ECO:0000313" key="7">
    <source>
        <dbReference type="EMBL" id="GAH77078.1"/>
    </source>
</evidence>
<dbReference type="EMBL" id="BARU01042971">
    <property type="protein sequence ID" value="GAH77078.1"/>
    <property type="molecule type" value="Genomic_DNA"/>
</dbReference>
<comment type="cofactor">
    <cofactor evidence="1">
        <name>[4Fe-4S] cluster</name>
        <dbReference type="ChEBI" id="CHEBI:49883"/>
    </cofactor>
</comment>
<evidence type="ECO:0000256" key="5">
    <source>
        <dbReference type="ARBA" id="ARBA00023014"/>
    </source>
</evidence>